<dbReference type="GO" id="GO:0005886">
    <property type="term" value="C:plasma membrane"/>
    <property type="evidence" value="ECO:0007669"/>
    <property type="project" value="TreeGrafter"/>
</dbReference>
<feature type="compositionally biased region" description="Polar residues" evidence="5">
    <location>
        <begin position="799"/>
        <end position="811"/>
    </location>
</feature>
<dbReference type="PROSITE" id="PS50042">
    <property type="entry name" value="CNMP_BINDING_3"/>
    <property type="match status" value="1"/>
</dbReference>
<feature type="compositionally biased region" description="Low complexity" evidence="5">
    <location>
        <begin position="8"/>
        <end position="26"/>
    </location>
</feature>
<sequence length="981" mass="115226">MRRTSDTSIAISNDNKKISNSQSQSKHNPRLKEYTTNLIQFKKDNLSIVEENYEPSLGISFLDRKESDKNKNKTELPDAIYNIGQATSRVLATPLDELEAFKNSSKNYVKSGLNLIRLVSKFIRQLKIHSQTYQYKMINENILQLLGDQASNTQLFIFLRNRYFNQNQRQKLDSNCVQLEFLLNKLPILNPDNMMLTGFKIILFCLLIVNITYIPLLLFLYEQDFHKQGIHHLLDTLPVVFCMLDCILRFITSFYDEGILYRDLGRIAKHYLKNDFIVDIVSIIPIFTDSLVIQYLTIFRIIKLKLTLATLEEILCLKQQIQGWWELIKSVFFIVYTCHFFACIWYQIGEQGIKNQTNSWLIVKELNNSTWQEQYFFSLYFIVVTTLTIGYGDILPCTVSEALFTIFIAFTGCSVLGYTINNIGEIFKNLNEREVKFKQQMKSILQYLKDYKINTNLSLQIRKYFEYHLKQQIENNNEGQQMINQLSRQLREQMQIDLYKKYLMKAKLIKDYCSSSTIEKLCQYIKIESYAPESKILNQKTSCEKLYYVLEGELDIYITLGNRDVSICNSLKKDDIIGQWEFVLQNPYLYSVKAVKYTKLLVIHRNDFTKVLKENKEDFEKFNQIKDKLLFSKKQRGNKCFICGWIHYFNKCPFLFFIADREKVLSQALNNKDQIRDQNQRLRKFEKSRTFQRLNNLRQAALDFIQDSETNDLTLQHLVDLGFNRNDSILHGSAAYLDELIEKKIQSTFKVIENEDDSNHSYLQAPKVVATYKNRSIVFAPTPDNDSFLNLKFQSPEQFNRQNSNTLQRPRNQTRELSRIKQSQPKILFSTNKIESKMNFMKRNDGSSNFQSQMSSNFNNILTTNNNIYLNQNDNIESQQGSSQHKSEQPSSLQPLQQQPNLVQNNALEINFDIDKTQVFSNYFKEGNIYEIVKELMELQLKQITLKSPKMMQKSIMLGSNKNHKRFALLQKILKKDSLMI</sequence>
<evidence type="ECO:0000313" key="8">
    <source>
        <dbReference type="EMBL" id="CAD8179914.1"/>
    </source>
</evidence>
<dbReference type="GO" id="GO:0005249">
    <property type="term" value="F:voltage-gated potassium channel activity"/>
    <property type="evidence" value="ECO:0007669"/>
    <property type="project" value="TreeGrafter"/>
</dbReference>
<feature type="region of interest" description="Disordered" evidence="5">
    <location>
        <begin position="799"/>
        <end position="821"/>
    </location>
</feature>
<feature type="region of interest" description="Disordered" evidence="5">
    <location>
        <begin position="1"/>
        <end position="31"/>
    </location>
</feature>
<feature type="transmembrane region" description="Helical" evidence="6">
    <location>
        <begin position="201"/>
        <end position="221"/>
    </location>
</feature>
<feature type="transmembrane region" description="Helical" evidence="6">
    <location>
        <begin position="402"/>
        <end position="420"/>
    </location>
</feature>
<dbReference type="SMART" id="SM00100">
    <property type="entry name" value="cNMP"/>
    <property type="match status" value="1"/>
</dbReference>
<dbReference type="InterPro" id="IPR000595">
    <property type="entry name" value="cNMP-bd_dom"/>
</dbReference>
<evidence type="ECO:0000256" key="1">
    <source>
        <dbReference type="ARBA" id="ARBA00004141"/>
    </source>
</evidence>
<proteinExistence type="predicted"/>
<dbReference type="EMBL" id="CAJJDP010000073">
    <property type="protein sequence ID" value="CAD8179914.1"/>
    <property type="molecule type" value="Genomic_DNA"/>
</dbReference>
<dbReference type="Pfam" id="PF00027">
    <property type="entry name" value="cNMP_binding"/>
    <property type="match status" value="1"/>
</dbReference>
<dbReference type="Proteomes" id="UP000683925">
    <property type="component" value="Unassembled WGS sequence"/>
</dbReference>
<feature type="transmembrane region" description="Helical" evidence="6">
    <location>
        <begin position="375"/>
        <end position="395"/>
    </location>
</feature>
<evidence type="ECO:0000256" key="2">
    <source>
        <dbReference type="ARBA" id="ARBA00022692"/>
    </source>
</evidence>
<dbReference type="GO" id="GO:0042391">
    <property type="term" value="P:regulation of membrane potential"/>
    <property type="evidence" value="ECO:0007669"/>
    <property type="project" value="TreeGrafter"/>
</dbReference>
<dbReference type="PANTHER" id="PTHR10217:SF435">
    <property type="entry name" value="POTASSIUM VOLTAGE-GATED CHANNEL PROTEIN EAG"/>
    <property type="match status" value="1"/>
</dbReference>
<dbReference type="AlphaFoldDB" id="A0A8S1VQU5"/>
<evidence type="ECO:0000259" key="7">
    <source>
        <dbReference type="PROSITE" id="PS50042"/>
    </source>
</evidence>
<evidence type="ECO:0000313" key="9">
    <source>
        <dbReference type="Proteomes" id="UP000683925"/>
    </source>
</evidence>
<keyword evidence="4 6" id="KW-0472">Membrane</keyword>
<feature type="transmembrane region" description="Helical" evidence="6">
    <location>
        <begin position="327"/>
        <end position="348"/>
    </location>
</feature>
<organism evidence="8 9">
    <name type="scientific">Paramecium octaurelia</name>
    <dbReference type="NCBI Taxonomy" id="43137"/>
    <lineage>
        <taxon>Eukaryota</taxon>
        <taxon>Sar</taxon>
        <taxon>Alveolata</taxon>
        <taxon>Ciliophora</taxon>
        <taxon>Intramacronucleata</taxon>
        <taxon>Oligohymenophorea</taxon>
        <taxon>Peniculida</taxon>
        <taxon>Parameciidae</taxon>
        <taxon>Paramecium</taxon>
    </lineage>
</organism>
<dbReference type="InterPro" id="IPR050818">
    <property type="entry name" value="KCNH_animal-type"/>
</dbReference>
<comment type="subcellular location">
    <subcellularLocation>
        <location evidence="1">Membrane</location>
        <topology evidence="1">Multi-pass membrane protein</topology>
    </subcellularLocation>
</comment>
<feature type="transmembrane region" description="Helical" evidence="6">
    <location>
        <begin position="276"/>
        <end position="298"/>
    </location>
</feature>
<name>A0A8S1VQU5_PAROT</name>
<reference evidence="8" key="1">
    <citation type="submission" date="2021-01" db="EMBL/GenBank/DDBJ databases">
        <authorList>
            <consortium name="Genoscope - CEA"/>
            <person name="William W."/>
        </authorList>
    </citation>
    <scope>NUCLEOTIDE SEQUENCE</scope>
</reference>
<feature type="domain" description="Cyclic nucleotide-binding" evidence="7">
    <location>
        <begin position="509"/>
        <end position="612"/>
    </location>
</feature>
<dbReference type="CDD" id="cd00038">
    <property type="entry name" value="CAP_ED"/>
    <property type="match status" value="1"/>
</dbReference>
<comment type="caution">
    <text evidence="8">The sequence shown here is derived from an EMBL/GenBank/DDBJ whole genome shotgun (WGS) entry which is preliminary data.</text>
</comment>
<evidence type="ECO:0000256" key="4">
    <source>
        <dbReference type="ARBA" id="ARBA00023136"/>
    </source>
</evidence>
<accession>A0A8S1VQU5</accession>
<evidence type="ECO:0000256" key="5">
    <source>
        <dbReference type="SAM" id="MobiDB-lite"/>
    </source>
</evidence>
<keyword evidence="3 6" id="KW-1133">Transmembrane helix</keyword>
<dbReference type="PANTHER" id="PTHR10217">
    <property type="entry name" value="VOLTAGE AND LIGAND GATED POTASSIUM CHANNEL"/>
    <property type="match status" value="1"/>
</dbReference>
<dbReference type="Pfam" id="PF00520">
    <property type="entry name" value="Ion_trans"/>
    <property type="match status" value="1"/>
</dbReference>
<protein>
    <recommendedName>
        <fullName evidence="7">Cyclic nucleotide-binding domain-containing protein</fullName>
    </recommendedName>
</protein>
<evidence type="ECO:0000256" key="6">
    <source>
        <dbReference type="SAM" id="Phobius"/>
    </source>
</evidence>
<dbReference type="OMA" id="YKMINEN"/>
<dbReference type="OrthoDB" id="297036at2759"/>
<dbReference type="InterPro" id="IPR005821">
    <property type="entry name" value="Ion_trans_dom"/>
</dbReference>
<gene>
    <name evidence="8" type="ORF">POCTA_138.1.T0740052</name>
</gene>
<evidence type="ECO:0000256" key="3">
    <source>
        <dbReference type="ARBA" id="ARBA00022989"/>
    </source>
</evidence>
<keyword evidence="2 6" id="KW-0812">Transmembrane</keyword>
<keyword evidence="9" id="KW-1185">Reference proteome</keyword>